<evidence type="ECO:0000313" key="2">
    <source>
        <dbReference type="EMBL" id="CRK92736.1"/>
    </source>
</evidence>
<keyword evidence="3" id="KW-1185">Reference proteome</keyword>
<evidence type="ECO:0000313" key="1">
    <source>
        <dbReference type="EMBL" id="CRK92734.1"/>
    </source>
</evidence>
<gene>
    <name evidence="2" type="ORF">CLUMA_CG006338</name>
    <name evidence="1" type="ORF">CLUMA_CG006416</name>
</gene>
<dbReference type="AlphaFoldDB" id="A0A1J1HXD5"/>
<accession>A0A1J1HXD5</accession>
<name>A0A1J1HXD5_9DIPT</name>
<reference evidence="2 3" key="1">
    <citation type="submission" date="2015-04" db="EMBL/GenBank/DDBJ databases">
        <authorList>
            <person name="Syromyatnikov M.Y."/>
            <person name="Popov V.N."/>
        </authorList>
    </citation>
    <scope>NUCLEOTIDE SEQUENCE [LARGE SCALE GENOMIC DNA]</scope>
</reference>
<protein>
    <submittedName>
        <fullName evidence="2">CLUMA_CG006338, isoform A</fullName>
    </submittedName>
    <submittedName>
        <fullName evidence="1">CLUMA_CG006416, isoform A</fullName>
    </submittedName>
</protein>
<sequence>MVLGTLINHTQVNHNHFISVHSLNKPKGKNDLNLSQNKHAHSNITTAHKSFLTFTLGSSAVEHIKNP</sequence>
<evidence type="ECO:0000313" key="3">
    <source>
        <dbReference type="Proteomes" id="UP000183832"/>
    </source>
</evidence>
<proteinExistence type="predicted"/>
<dbReference type="EMBL" id="CVRI01000035">
    <property type="protein sequence ID" value="CRK92734.1"/>
    <property type="molecule type" value="Genomic_DNA"/>
</dbReference>
<dbReference type="EMBL" id="CVRI01000035">
    <property type="protein sequence ID" value="CRK92736.1"/>
    <property type="molecule type" value="Genomic_DNA"/>
</dbReference>
<dbReference type="Proteomes" id="UP000183832">
    <property type="component" value="Unassembled WGS sequence"/>
</dbReference>
<organism evidence="2 3">
    <name type="scientific">Clunio marinus</name>
    <dbReference type="NCBI Taxonomy" id="568069"/>
    <lineage>
        <taxon>Eukaryota</taxon>
        <taxon>Metazoa</taxon>
        <taxon>Ecdysozoa</taxon>
        <taxon>Arthropoda</taxon>
        <taxon>Hexapoda</taxon>
        <taxon>Insecta</taxon>
        <taxon>Pterygota</taxon>
        <taxon>Neoptera</taxon>
        <taxon>Endopterygota</taxon>
        <taxon>Diptera</taxon>
        <taxon>Nematocera</taxon>
        <taxon>Chironomoidea</taxon>
        <taxon>Chironomidae</taxon>
        <taxon>Clunio</taxon>
    </lineage>
</organism>